<comment type="function">
    <text evidence="5 6">Structural component of flagellum, the bacterial motility apparatus. Part of the rod structure of flagellar basal body.</text>
</comment>
<dbReference type="PANTHER" id="PTHR30435:SF12">
    <property type="entry name" value="FLAGELLAR BASAL BODY ROD PROTEIN FLGB"/>
    <property type="match status" value="1"/>
</dbReference>
<dbReference type="InterPro" id="IPR019776">
    <property type="entry name" value="Flagellar_basal_body_rod_CS"/>
</dbReference>
<protein>
    <recommendedName>
        <fullName evidence="3 6">Flagellar basal body rod protein FlgB</fullName>
    </recommendedName>
</protein>
<comment type="similarity">
    <text evidence="2 6">Belongs to the flagella basal body rod proteins family.</text>
</comment>
<accession>A0A0M7G1X9</accession>
<dbReference type="PROSITE" id="PS00588">
    <property type="entry name" value="FLAGELLA_BB_ROD"/>
    <property type="match status" value="1"/>
</dbReference>
<evidence type="ECO:0000313" key="11">
    <source>
        <dbReference type="Proteomes" id="UP001211866"/>
    </source>
</evidence>
<keyword evidence="4 6" id="KW-0975">Bacterial flagellum</keyword>
<dbReference type="NCBIfam" id="TIGR01396">
    <property type="entry name" value="FlgB"/>
    <property type="match status" value="1"/>
</dbReference>
<gene>
    <name evidence="9" type="primary">flgB</name>
    <name evidence="8" type="ORF">DF183_14115</name>
    <name evidence="9" type="ORF">M2J83_06805</name>
</gene>
<keyword evidence="8" id="KW-0969">Cilium</keyword>
<evidence type="ECO:0000256" key="5">
    <source>
        <dbReference type="ARBA" id="ARBA00024934"/>
    </source>
</evidence>
<keyword evidence="8" id="KW-0282">Flagellum</keyword>
<dbReference type="InterPro" id="IPR001444">
    <property type="entry name" value="Flag_bb_rod_N"/>
</dbReference>
<dbReference type="Proteomes" id="UP000245216">
    <property type="component" value="Unassembled WGS sequence"/>
</dbReference>
<comment type="subunit">
    <text evidence="6">The basal body constitutes a major portion of the flagellar organelle and consists of a number of rings mounted on a central rod.</text>
</comment>
<reference evidence="8 10" key="2">
    <citation type="submission" date="2018-05" db="EMBL/GenBank/DDBJ databases">
        <authorList>
            <person name="Lanie J.A."/>
            <person name="Ng W.-L."/>
            <person name="Kazmierczak K.M."/>
            <person name="Andrzejewski T.M."/>
            <person name="Davidsen T.M."/>
            <person name="Wayne K.J."/>
            <person name="Tettelin H."/>
            <person name="Glass J.I."/>
            <person name="Rusch D."/>
            <person name="Podicherti R."/>
            <person name="Tsui H.-C.T."/>
            <person name="Winkler M.E."/>
        </authorList>
    </citation>
    <scope>NUCLEOTIDE SEQUENCE [LARGE SCALE GENOMIC DNA]</scope>
    <source>
        <strain evidence="8 10">YBY</strain>
    </source>
</reference>
<proteinExistence type="inferred from homology"/>
<dbReference type="Proteomes" id="UP001211866">
    <property type="component" value="Chromosome"/>
</dbReference>
<keyword evidence="11" id="KW-1185">Reference proteome</keyword>
<evidence type="ECO:0000256" key="1">
    <source>
        <dbReference type="ARBA" id="ARBA00004117"/>
    </source>
</evidence>
<evidence type="ECO:0000313" key="9">
    <source>
        <dbReference type="EMBL" id="WBM40298.1"/>
    </source>
</evidence>
<reference evidence="9 11" key="3">
    <citation type="submission" date="2022-05" db="EMBL/GenBank/DDBJ databases">
        <title>Complete sequence of strain NY11312.</title>
        <authorList>
            <person name="Zhou D."/>
        </authorList>
    </citation>
    <scope>NUCLEOTIDE SEQUENCE [LARGE SCALE GENOMIC DNA]</scope>
    <source>
        <strain evidence="9 11">NY11312</strain>
    </source>
</reference>
<dbReference type="KEGG" id="afa:UZ73_15480"/>
<evidence type="ECO:0000313" key="10">
    <source>
        <dbReference type="Proteomes" id="UP000245216"/>
    </source>
</evidence>
<keyword evidence="8" id="KW-0966">Cell projection</keyword>
<evidence type="ECO:0000256" key="6">
    <source>
        <dbReference type="PIRNR" id="PIRNR002889"/>
    </source>
</evidence>
<dbReference type="GeneID" id="29370877"/>
<evidence type="ECO:0000256" key="3">
    <source>
        <dbReference type="ARBA" id="ARBA00014376"/>
    </source>
</evidence>
<dbReference type="RefSeq" id="WP_042487558.1">
    <property type="nucleotide sequence ID" value="NZ_CAXOJJ010000051.1"/>
</dbReference>
<evidence type="ECO:0000259" key="7">
    <source>
        <dbReference type="Pfam" id="PF00460"/>
    </source>
</evidence>
<dbReference type="OrthoDB" id="9788334at2"/>
<dbReference type="GO" id="GO:0030694">
    <property type="term" value="C:bacterial-type flagellum basal body, rod"/>
    <property type="evidence" value="ECO:0007669"/>
    <property type="project" value="InterPro"/>
</dbReference>
<evidence type="ECO:0000256" key="4">
    <source>
        <dbReference type="ARBA" id="ARBA00023143"/>
    </source>
</evidence>
<sequence length="138" mass="15241">MIDRIGEHLKFYQTALAVRQERQEVLASNIANADTPNYKARDMDFTATLKAALGGQGQMALPNTSLSLTSARHIPAQAARPPSTDELLYRVPVQPSLDGNTVEMDVERMQFADNTLHYQSTINLASQRLKGLMAALQQ</sequence>
<dbReference type="Pfam" id="PF00460">
    <property type="entry name" value="Flg_bb_rod"/>
    <property type="match status" value="1"/>
</dbReference>
<dbReference type="AlphaFoldDB" id="A0A0M7G1X9"/>
<evidence type="ECO:0000256" key="2">
    <source>
        <dbReference type="ARBA" id="ARBA00009677"/>
    </source>
</evidence>
<dbReference type="PIRSF" id="PIRSF002889">
    <property type="entry name" value="Rod_FlgB"/>
    <property type="match status" value="1"/>
</dbReference>
<dbReference type="InterPro" id="IPR006300">
    <property type="entry name" value="FlgB"/>
</dbReference>
<reference evidence="8 10" key="1">
    <citation type="submission" date="2018-05" db="EMBL/GenBank/DDBJ databases">
        <title>Genome Sequence of an Efficient Indole-Degrading Bacterium, Alcaligenes sp.YBY.</title>
        <authorList>
            <person name="Yang B."/>
        </authorList>
    </citation>
    <scope>NUCLEOTIDE SEQUENCE [LARGE SCALE GENOMIC DNA]</scope>
    <source>
        <strain evidence="8 10">YBY</strain>
    </source>
</reference>
<dbReference type="GO" id="GO:0071978">
    <property type="term" value="P:bacterial-type flagellum-dependent swarming motility"/>
    <property type="evidence" value="ECO:0007669"/>
    <property type="project" value="TreeGrafter"/>
</dbReference>
<evidence type="ECO:0000313" key="8">
    <source>
        <dbReference type="EMBL" id="PWE12972.1"/>
    </source>
</evidence>
<name>A0A0M7G1X9_ALCFA</name>
<accession>A0A0S2JU07</accession>
<feature type="domain" description="Flagellar basal body rod protein N-terminal" evidence="7">
    <location>
        <begin position="13"/>
        <end position="39"/>
    </location>
</feature>
<dbReference type="EMBL" id="CP096916">
    <property type="protein sequence ID" value="WBM40298.1"/>
    <property type="molecule type" value="Genomic_DNA"/>
</dbReference>
<dbReference type="EMBL" id="QEXO01000004">
    <property type="protein sequence ID" value="PWE12972.1"/>
    <property type="molecule type" value="Genomic_DNA"/>
</dbReference>
<organism evidence="8 10">
    <name type="scientific">Alcaligenes faecalis</name>
    <dbReference type="NCBI Taxonomy" id="511"/>
    <lineage>
        <taxon>Bacteria</taxon>
        <taxon>Pseudomonadati</taxon>
        <taxon>Pseudomonadota</taxon>
        <taxon>Betaproteobacteria</taxon>
        <taxon>Burkholderiales</taxon>
        <taxon>Alcaligenaceae</taxon>
        <taxon>Alcaligenes</taxon>
    </lineage>
</organism>
<comment type="subcellular location">
    <subcellularLocation>
        <location evidence="1 6">Bacterial flagellum basal body</location>
    </subcellularLocation>
</comment>
<dbReference type="PANTHER" id="PTHR30435">
    <property type="entry name" value="FLAGELLAR PROTEIN"/>
    <property type="match status" value="1"/>
</dbReference>
<dbReference type="STRING" id="511.UZ73_15480"/>